<evidence type="ECO:0000313" key="2">
    <source>
        <dbReference type="Proteomes" id="UP000237000"/>
    </source>
</evidence>
<keyword evidence="2" id="KW-1185">Reference proteome</keyword>
<organism evidence="1 2">
    <name type="scientific">Trema orientale</name>
    <name type="common">Charcoal tree</name>
    <name type="synonym">Celtis orientalis</name>
    <dbReference type="NCBI Taxonomy" id="63057"/>
    <lineage>
        <taxon>Eukaryota</taxon>
        <taxon>Viridiplantae</taxon>
        <taxon>Streptophyta</taxon>
        <taxon>Embryophyta</taxon>
        <taxon>Tracheophyta</taxon>
        <taxon>Spermatophyta</taxon>
        <taxon>Magnoliopsida</taxon>
        <taxon>eudicotyledons</taxon>
        <taxon>Gunneridae</taxon>
        <taxon>Pentapetalae</taxon>
        <taxon>rosids</taxon>
        <taxon>fabids</taxon>
        <taxon>Rosales</taxon>
        <taxon>Cannabaceae</taxon>
        <taxon>Trema</taxon>
    </lineage>
</organism>
<dbReference type="AlphaFoldDB" id="A0A2P5E5X8"/>
<comment type="caution">
    <text evidence="1">The sequence shown here is derived from an EMBL/GenBank/DDBJ whole genome shotgun (WGS) entry which is preliminary data.</text>
</comment>
<gene>
    <name evidence="1" type="ORF">TorRG33x02_232870</name>
</gene>
<sequence>MLPRMRVGNRAFSEEGQRRSFHGGVSATELLWRRVGGGAFTEECRQQSFHGGGSVAKLPQRRVNN</sequence>
<reference evidence="2" key="1">
    <citation type="submission" date="2016-06" db="EMBL/GenBank/DDBJ databases">
        <title>Parallel loss of symbiosis genes in relatives of nitrogen-fixing non-legume Parasponia.</title>
        <authorList>
            <person name="Van Velzen R."/>
            <person name="Holmer R."/>
            <person name="Bu F."/>
            <person name="Rutten L."/>
            <person name="Van Zeijl A."/>
            <person name="Liu W."/>
            <person name="Santuari L."/>
            <person name="Cao Q."/>
            <person name="Sharma T."/>
            <person name="Shen D."/>
            <person name="Roswanjaya Y."/>
            <person name="Wardhani T."/>
            <person name="Kalhor M.S."/>
            <person name="Jansen J."/>
            <person name="Van den Hoogen J."/>
            <person name="Gungor B."/>
            <person name="Hartog M."/>
            <person name="Hontelez J."/>
            <person name="Verver J."/>
            <person name="Yang W.-C."/>
            <person name="Schijlen E."/>
            <person name="Repin R."/>
            <person name="Schilthuizen M."/>
            <person name="Schranz E."/>
            <person name="Heidstra R."/>
            <person name="Miyata K."/>
            <person name="Fedorova E."/>
            <person name="Kohlen W."/>
            <person name="Bisseling T."/>
            <person name="Smit S."/>
            <person name="Geurts R."/>
        </authorList>
    </citation>
    <scope>NUCLEOTIDE SEQUENCE [LARGE SCALE GENOMIC DNA]</scope>
    <source>
        <strain evidence="2">cv. RG33-2</strain>
    </source>
</reference>
<dbReference type="InParanoid" id="A0A2P5E5X8"/>
<protein>
    <submittedName>
        <fullName evidence="1">Uncharacterized protein</fullName>
    </submittedName>
</protein>
<evidence type="ECO:0000313" key="1">
    <source>
        <dbReference type="EMBL" id="PON80954.1"/>
    </source>
</evidence>
<proteinExistence type="predicted"/>
<dbReference type="EMBL" id="JXTC01000228">
    <property type="protein sequence ID" value="PON80954.1"/>
    <property type="molecule type" value="Genomic_DNA"/>
</dbReference>
<accession>A0A2P5E5X8</accession>
<dbReference type="Proteomes" id="UP000237000">
    <property type="component" value="Unassembled WGS sequence"/>
</dbReference>
<name>A0A2P5E5X8_TREOI</name>